<evidence type="ECO:0000256" key="2">
    <source>
        <dbReference type="ARBA" id="ARBA00022695"/>
    </source>
</evidence>
<reference evidence="9 10" key="1">
    <citation type="submission" date="2020-01" db="EMBL/GenBank/DDBJ databases">
        <authorList>
            <person name="Gupta K D."/>
        </authorList>
    </citation>
    <scope>NUCLEOTIDE SEQUENCE [LARGE SCALE GENOMIC DNA]</scope>
</reference>
<name>A0A8S0VQD5_CYCAE</name>
<dbReference type="Pfam" id="PF00078">
    <property type="entry name" value="RVT_1"/>
    <property type="match status" value="1"/>
</dbReference>
<dbReference type="Gene3D" id="3.30.70.270">
    <property type="match status" value="2"/>
</dbReference>
<comment type="caution">
    <text evidence="9">The sequence shown here is derived from an EMBL/GenBank/DDBJ whole genome shotgun (WGS) entry which is preliminary data.</text>
</comment>
<dbReference type="InterPro" id="IPR043128">
    <property type="entry name" value="Rev_trsase/Diguanyl_cyclase"/>
</dbReference>
<dbReference type="Proteomes" id="UP000467700">
    <property type="component" value="Unassembled WGS sequence"/>
</dbReference>
<evidence type="ECO:0008006" key="11">
    <source>
        <dbReference type="Google" id="ProtNLM"/>
    </source>
</evidence>
<dbReference type="Gene3D" id="3.10.10.10">
    <property type="entry name" value="HIV Type 1 Reverse Transcriptase, subunit A, domain 1"/>
    <property type="match status" value="1"/>
</dbReference>
<gene>
    <name evidence="9" type="ORF">AAE3_LOCUS1777</name>
</gene>
<evidence type="ECO:0000256" key="4">
    <source>
        <dbReference type="ARBA" id="ARBA00022759"/>
    </source>
</evidence>
<dbReference type="PANTHER" id="PTHR37984">
    <property type="entry name" value="PROTEIN CBG26694"/>
    <property type="match status" value="1"/>
</dbReference>
<evidence type="ECO:0000256" key="5">
    <source>
        <dbReference type="ARBA" id="ARBA00022801"/>
    </source>
</evidence>
<dbReference type="AlphaFoldDB" id="A0A8S0VQD5"/>
<evidence type="ECO:0000256" key="6">
    <source>
        <dbReference type="ARBA" id="ARBA00022918"/>
    </source>
</evidence>
<keyword evidence="4" id="KW-0255">Endonuclease</keyword>
<organism evidence="9 10">
    <name type="scientific">Cyclocybe aegerita</name>
    <name type="common">Black poplar mushroom</name>
    <name type="synonym">Agrocybe aegerita</name>
    <dbReference type="NCBI Taxonomy" id="1973307"/>
    <lineage>
        <taxon>Eukaryota</taxon>
        <taxon>Fungi</taxon>
        <taxon>Dikarya</taxon>
        <taxon>Basidiomycota</taxon>
        <taxon>Agaricomycotina</taxon>
        <taxon>Agaricomycetes</taxon>
        <taxon>Agaricomycetidae</taxon>
        <taxon>Agaricales</taxon>
        <taxon>Agaricineae</taxon>
        <taxon>Bolbitiaceae</taxon>
        <taxon>Cyclocybe</taxon>
    </lineage>
</organism>
<evidence type="ECO:0000313" key="10">
    <source>
        <dbReference type="Proteomes" id="UP000467700"/>
    </source>
</evidence>
<dbReference type="CDD" id="cd01647">
    <property type="entry name" value="RT_LTR"/>
    <property type="match status" value="1"/>
</dbReference>
<dbReference type="EMBL" id="CACVBS010000024">
    <property type="protein sequence ID" value="CAA7259595.1"/>
    <property type="molecule type" value="Genomic_DNA"/>
</dbReference>
<accession>A0A8S0VQD5</accession>
<evidence type="ECO:0000313" key="9">
    <source>
        <dbReference type="EMBL" id="CAA7259595.1"/>
    </source>
</evidence>
<dbReference type="Pfam" id="PF17917">
    <property type="entry name" value="RT_RNaseH"/>
    <property type="match status" value="1"/>
</dbReference>
<evidence type="ECO:0000256" key="3">
    <source>
        <dbReference type="ARBA" id="ARBA00022722"/>
    </source>
</evidence>
<dbReference type="InterPro" id="IPR041373">
    <property type="entry name" value="RT_RNaseH"/>
</dbReference>
<feature type="domain" description="Reverse transcriptase" evidence="7">
    <location>
        <begin position="3"/>
        <end position="104"/>
    </location>
</feature>
<sequence>MDPDDVHLTAVNTPFGLYEWLVMPMGLQNAPSIHQHHVTHALCAQLGHICHIYLDDIIIWLNSMAEHIQRVEEVLEALRAAKLYCNPKKTELFCTEIYFLGHRISARGIEACNKKAEKILSWPVSKNATDVRSFLGLVRYMAAFLPNLSQHTAVLNPLMSKDFDKKLPQWLPEHQLAFDAIKKVVAGHDCLTTIDYAKMPKNKIYVTTDASNLGTGAVLSFGMSWETAHPVTFDSITFKGPQLNYPVHEKEMLAVICALHKWHSDLIGVPFLVYTDHKTLMNFQGQKDLSCRQARWMEFLS</sequence>
<dbReference type="GO" id="GO:0004519">
    <property type="term" value="F:endonuclease activity"/>
    <property type="evidence" value="ECO:0007669"/>
    <property type="project" value="UniProtKB-KW"/>
</dbReference>
<proteinExistence type="predicted"/>
<evidence type="ECO:0000259" key="7">
    <source>
        <dbReference type="Pfam" id="PF00078"/>
    </source>
</evidence>
<evidence type="ECO:0000259" key="8">
    <source>
        <dbReference type="Pfam" id="PF17917"/>
    </source>
</evidence>
<dbReference type="InterPro" id="IPR000477">
    <property type="entry name" value="RT_dom"/>
</dbReference>
<dbReference type="PANTHER" id="PTHR37984:SF5">
    <property type="entry name" value="PROTEIN NYNRIN-LIKE"/>
    <property type="match status" value="1"/>
</dbReference>
<dbReference type="CDD" id="cd09274">
    <property type="entry name" value="RNase_HI_RT_Ty3"/>
    <property type="match status" value="1"/>
</dbReference>
<keyword evidence="5" id="KW-0378">Hydrolase</keyword>
<keyword evidence="2" id="KW-0548">Nucleotidyltransferase</keyword>
<dbReference type="GO" id="GO:0016787">
    <property type="term" value="F:hydrolase activity"/>
    <property type="evidence" value="ECO:0007669"/>
    <property type="project" value="UniProtKB-KW"/>
</dbReference>
<keyword evidence="6" id="KW-0695">RNA-directed DNA polymerase</keyword>
<dbReference type="OrthoDB" id="2966770at2759"/>
<keyword evidence="3" id="KW-0540">Nuclease</keyword>
<dbReference type="InterPro" id="IPR043502">
    <property type="entry name" value="DNA/RNA_pol_sf"/>
</dbReference>
<evidence type="ECO:0000256" key="1">
    <source>
        <dbReference type="ARBA" id="ARBA00022679"/>
    </source>
</evidence>
<protein>
    <recommendedName>
        <fullName evidence="11">Reverse transcriptase domain-containing protein</fullName>
    </recommendedName>
</protein>
<dbReference type="SUPFAM" id="SSF56672">
    <property type="entry name" value="DNA/RNA polymerases"/>
    <property type="match status" value="1"/>
</dbReference>
<feature type="domain" description="Reverse transcriptase RNase H-like" evidence="8">
    <location>
        <begin position="200"/>
        <end position="301"/>
    </location>
</feature>
<keyword evidence="1" id="KW-0808">Transferase</keyword>
<dbReference type="InterPro" id="IPR050951">
    <property type="entry name" value="Retrovirus_Pol_polyprotein"/>
</dbReference>
<dbReference type="GO" id="GO:0003964">
    <property type="term" value="F:RNA-directed DNA polymerase activity"/>
    <property type="evidence" value="ECO:0007669"/>
    <property type="project" value="UniProtKB-KW"/>
</dbReference>
<keyword evidence="10" id="KW-1185">Reference proteome</keyword>